<keyword evidence="2" id="KW-1185">Reference proteome</keyword>
<accession>A0A1X2D301</accession>
<evidence type="ECO:0008006" key="3">
    <source>
        <dbReference type="Google" id="ProtNLM"/>
    </source>
</evidence>
<comment type="caution">
    <text evidence="1">The sequence shown here is derived from an EMBL/GenBank/DDBJ whole genome shotgun (WGS) entry which is preliminary data.</text>
</comment>
<evidence type="ECO:0000313" key="1">
    <source>
        <dbReference type="EMBL" id="ORW82431.1"/>
    </source>
</evidence>
<dbReference type="Pfam" id="PF10905">
    <property type="entry name" value="DUF2695"/>
    <property type="match status" value="1"/>
</dbReference>
<dbReference type="GeneID" id="93495576"/>
<protein>
    <recommendedName>
        <fullName evidence="3">DUF2695 domain-containing protein</fullName>
    </recommendedName>
</protein>
<dbReference type="OrthoDB" id="95751at2"/>
<dbReference type="InterPro" id="IPR024248">
    <property type="entry name" value="DUF2695"/>
</dbReference>
<reference evidence="1 2" key="1">
    <citation type="submission" date="2016-01" db="EMBL/GenBank/DDBJ databases">
        <title>The new phylogeny of the genus Mycobacterium.</title>
        <authorList>
            <person name="Tarcisio F."/>
            <person name="Conor M."/>
            <person name="Antonella G."/>
            <person name="Elisabetta G."/>
            <person name="Giulia F.S."/>
            <person name="Sara T."/>
            <person name="Anna F."/>
            <person name="Clotilde B."/>
            <person name="Roberto B."/>
            <person name="Veronica D.S."/>
            <person name="Fabio R."/>
            <person name="Monica P."/>
            <person name="Olivier J."/>
            <person name="Enrico T."/>
            <person name="Nicola S."/>
        </authorList>
    </citation>
    <scope>NUCLEOTIDE SEQUENCE [LARGE SCALE GENOMIC DNA]</scope>
    <source>
        <strain evidence="1 2">DSM 45176</strain>
    </source>
</reference>
<gene>
    <name evidence="1" type="ORF">AWC22_16010</name>
</gene>
<organism evidence="1 2">
    <name type="scientific">Mycobacterium riyadhense</name>
    <dbReference type="NCBI Taxonomy" id="486698"/>
    <lineage>
        <taxon>Bacteria</taxon>
        <taxon>Bacillati</taxon>
        <taxon>Actinomycetota</taxon>
        <taxon>Actinomycetes</taxon>
        <taxon>Mycobacteriales</taxon>
        <taxon>Mycobacteriaceae</taxon>
        <taxon>Mycobacterium</taxon>
    </lineage>
</organism>
<evidence type="ECO:0000313" key="2">
    <source>
        <dbReference type="Proteomes" id="UP000193087"/>
    </source>
</evidence>
<dbReference type="RefSeq" id="WP_085249999.1">
    <property type="nucleotide sequence ID" value="NZ_CAJMWJ010000001.1"/>
</dbReference>
<name>A0A1X2D301_9MYCO</name>
<proteinExistence type="predicted"/>
<dbReference type="AlphaFoldDB" id="A0A1X2D301"/>
<sequence length="99" mass="11675">MATPPDKARRKMLRDAYKEAQRLAGPQLTLIDYDQLDELLNYIEETFDDQPCDHSPRHAQRWAESRGLDWPELERELREFGGYCDCEILFNVEPDEVFG</sequence>
<dbReference type="EMBL" id="LQPQ01000050">
    <property type="protein sequence ID" value="ORW82431.1"/>
    <property type="molecule type" value="Genomic_DNA"/>
</dbReference>
<dbReference type="Proteomes" id="UP000193087">
    <property type="component" value="Unassembled WGS sequence"/>
</dbReference>